<dbReference type="OrthoDB" id="3918840at2759"/>
<feature type="compositionally biased region" description="Low complexity" evidence="1">
    <location>
        <begin position="588"/>
        <end position="604"/>
    </location>
</feature>
<dbReference type="GO" id="GO:0006357">
    <property type="term" value="P:regulation of transcription by RNA polymerase II"/>
    <property type="evidence" value="ECO:0007669"/>
    <property type="project" value="InterPro"/>
</dbReference>
<dbReference type="GO" id="GO:0016592">
    <property type="term" value="C:mediator complex"/>
    <property type="evidence" value="ECO:0007669"/>
    <property type="project" value="InterPro"/>
</dbReference>
<feature type="region of interest" description="Disordered" evidence="1">
    <location>
        <begin position="288"/>
        <end position="420"/>
    </location>
</feature>
<protein>
    <submittedName>
        <fullName evidence="2">Uncharacterized protein</fullName>
    </submittedName>
</protein>
<feature type="region of interest" description="Disordered" evidence="1">
    <location>
        <begin position="737"/>
        <end position="779"/>
    </location>
</feature>
<feature type="compositionally biased region" description="Low complexity" evidence="1">
    <location>
        <begin position="656"/>
        <end position="670"/>
    </location>
</feature>
<dbReference type="InterPro" id="IPR008626">
    <property type="entry name" value="Mediator_Med15_fun"/>
</dbReference>
<reference evidence="3" key="1">
    <citation type="journal article" date="2009" name="Genome Res.">
        <title>Comparative genomic analyses of the human fungal pathogens Coccidioides and their relatives.</title>
        <authorList>
            <person name="Sharpton T.J."/>
            <person name="Stajich J.E."/>
            <person name="Rounsley S.D."/>
            <person name="Gardner M.J."/>
            <person name="Wortman J.R."/>
            <person name="Jordar V.S."/>
            <person name="Maiti R."/>
            <person name="Kodira C.D."/>
            <person name="Neafsey D.E."/>
            <person name="Zeng Q."/>
            <person name="Hung C.-Y."/>
            <person name="McMahan C."/>
            <person name="Muszewska A."/>
            <person name="Grynberg M."/>
            <person name="Mandel M.A."/>
            <person name="Kellner E.M."/>
            <person name="Barker B.M."/>
            <person name="Galgiani J.N."/>
            <person name="Orbach M.J."/>
            <person name="Kirkland T.N."/>
            <person name="Cole G.T."/>
            <person name="Henn M.R."/>
            <person name="Birren B.W."/>
            <person name="Taylor J.W."/>
        </authorList>
    </citation>
    <scope>NUCLEOTIDE SEQUENCE [LARGE SCALE GENOMIC DNA]</scope>
    <source>
        <strain evidence="3">UAMH 1704</strain>
    </source>
</reference>
<dbReference type="Pfam" id="PF05397">
    <property type="entry name" value="Med15_fungi"/>
    <property type="match status" value="1"/>
</dbReference>
<feature type="region of interest" description="Disordered" evidence="1">
    <location>
        <begin position="886"/>
        <end position="926"/>
    </location>
</feature>
<evidence type="ECO:0000313" key="2">
    <source>
        <dbReference type="EMBL" id="EEP82699.1"/>
    </source>
</evidence>
<feature type="region of interest" description="Disordered" evidence="1">
    <location>
        <begin position="549"/>
        <end position="574"/>
    </location>
</feature>
<feature type="compositionally biased region" description="Polar residues" evidence="1">
    <location>
        <begin position="343"/>
        <end position="353"/>
    </location>
</feature>
<feature type="compositionally biased region" description="Polar residues" evidence="1">
    <location>
        <begin position="645"/>
        <end position="655"/>
    </location>
</feature>
<dbReference type="EMBL" id="CH476619">
    <property type="protein sequence ID" value="EEP82699.1"/>
    <property type="molecule type" value="Genomic_DNA"/>
</dbReference>
<dbReference type="KEGG" id="ure:UREG_07564"/>
<dbReference type="InParanoid" id="C4JZG3"/>
<feature type="compositionally biased region" description="Low complexity" evidence="1">
    <location>
        <begin position="288"/>
        <end position="330"/>
    </location>
</feature>
<feature type="compositionally biased region" description="Pro residues" evidence="1">
    <location>
        <begin position="381"/>
        <end position="394"/>
    </location>
</feature>
<name>C4JZG3_UNCRE</name>
<evidence type="ECO:0000256" key="1">
    <source>
        <dbReference type="SAM" id="MobiDB-lite"/>
    </source>
</evidence>
<feature type="region of interest" description="Disordered" evidence="1">
    <location>
        <begin position="71"/>
        <end position="96"/>
    </location>
</feature>
<feature type="compositionally biased region" description="Pro residues" evidence="1">
    <location>
        <begin position="559"/>
        <end position="570"/>
    </location>
</feature>
<dbReference type="AlphaFoldDB" id="C4JZG3"/>
<sequence length="968" mass="106003">MPPDQVSHVLQNLRRSVANSPAMLRQNPGVPLQAPLVDAAQMSHPAGSNLINDSNMRAAMGMPYNMGGMQPYPGLQGQQFPMQKPNQQPSNFPQPSDPRLSYMQQRAANIPMTETQVREMDRMPFPAAALNINPAIVQALPKTIKSWGQLKMWASKNPQALGEISMDKLAMLQRIHFSQLQIHARREAANRAIGQPGAMQAGMDPNSMRQAPFNLAGPQHIPQQYVGQTQLPPNVPMLRPITAADVQFARQKLGSQVEKLSDDALRVFLEKNRHKQFMAQAARNREASQAFAAQAANQAPPAQVSTPSQQPQHIPTTQAQPQAPQSAPIPGMSSVDTKPGPQNVANTPQSSIAKPSPKSLKRPVAGEAEIKTPASQHPQTPVVPPARGQPPQAGPQPTREQLAAMDPQQRAQWETQNKRGRIPKSVADEAWSRLPDNLKQIYADIVRKDDAVIPVAMTSDQKAAIAQQLRENTDMLCRMDALVQWVARVPGQENPLRLLLQMRMLLMKQFKGPDWTLADHFTIAPEYLNSSIMYIKKWFAEMISRVRSRQGQPKATGPQPLPGQPAPQKAPTPLNASNLQQLEQQEAALQKARMAQAVPAAPTTVKPPFPIGASSPQGVPRVYGPTNVTQDNLTLPPPKRRKPNQPASKTTTKPGQQPASAVQEEAPAVAEARKPQPVPNHTFKCPVRECQYFIKGFSSRAALDSHVNERHKPEEPINDPVEYAIESFRIGLGIDKIDKNSSDTKEGKAKASTALGAGKSQPSKTGTKGESMTPASQRVVKTSSMAAVKSISPASLQQKTSQMSITKELISVEPKRDSSKDDPRIIGTDAYMGSPVADPWEQSPTPLEAIRQTFGELAGQGLFDIGRDRVDELLISESFDAIRSKDTPLSMDASATTQTSRGSDVSKDDDTQGDKEDNWVPSDWMQLPEDPDAGLFLSNEWFNDNWKAMAVNDIEMGLEPPEDLVYSI</sequence>
<dbReference type="VEuPathDB" id="FungiDB:UREG_07564"/>
<evidence type="ECO:0000313" key="3">
    <source>
        <dbReference type="Proteomes" id="UP000002058"/>
    </source>
</evidence>
<keyword evidence="3" id="KW-1185">Reference proteome</keyword>
<accession>C4JZG3</accession>
<dbReference type="eggNOG" id="ENOG502S52Q">
    <property type="taxonomic scope" value="Eukaryota"/>
</dbReference>
<dbReference type="STRING" id="336963.C4JZG3"/>
<dbReference type="Proteomes" id="UP000002058">
    <property type="component" value="Unassembled WGS sequence"/>
</dbReference>
<feature type="compositionally biased region" description="Low complexity" evidence="1">
    <location>
        <begin position="83"/>
        <end position="94"/>
    </location>
</feature>
<proteinExistence type="predicted"/>
<gene>
    <name evidence="2" type="ORF">UREG_07564</name>
</gene>
<dbReference type="GO" id="GO:0003712">
    <property type="term" value="F:transcription coregulator activity"/>
    <property type="evidence" value="ECO:0007669"/>
    <property type="project" value="InterPro"/>
</dbReference>
<feature type="compositionally biased region" description="Basic and acidic residues" evidence="1">
    <location>
        <begin position="737"/>
        <end position="749"/>
    </location>
</feature>
<feature type="compositionally biased region" description="Basic and acidic residues" evidence="1">
    <location>
        <begin position="904"/>
        <end position="918"/>
    </location>
</feature>
<feature type="compositionally biased region" description="Polar residues" evidence="1">
    <location>
        <begin position="760"/>
        <end position="779"/>
    </location>
</feature>
<dbReference type="RefSeq" id="XP_002582791.1">
    <property type="nucleotide sequence ID" value="XM_002582745.1"/>
</dbReference>
<organism evidence="2 3">
    <name type="scientific">Uncinocarpus reesii (strain UAMH 1704)</name>
    <dbReference type="NCBI Taxonomy" id="336963"/>
    <lineage>
        <taxon>Eukaryota</taxon>
        <taxon>Fungi</taxon>
        <taxon>Dikarya</taxon>
        <taxon>Ascomycota</taxon>
        <taxon>Pezizomycotina</taxon>
        <taxon>Eurotiomycetes</taxon>
        <taxon>Eurotiomycetidae</taxon>
        <taxon>Onygenales</taxon>
        <taxon>Onygenaceae</taxon>
        <taxon>Uncinocarpus</taxon>
    </lineage>
</organism>
<dbReference type="OMA" id="RWHERET"/>
<feature type="compositionally biased region" description="Polar residues" evidence="1">
    <location>
        <begin position="893"/>
        <end position="903"/>
    </location>
</feature>
<feature type="region of interest" description="Disordered" evidence="1">
    <location>
        <begin position="588"/>
        <end position="681"/>
    </location>
</feature>
<dbReference type="GeneID" id="8443934"/>
<dbReference type="HOGENOM" id="CLU_306130_0_0_1"/>